<organism evidence="1 4">
    <name type="scientific">Flavobacterium pectinovorum</name>
    <dbReference type="NCBI Taxonomy" id="29533"/>
    <lineage>
        <taxon>Bacteria</taxon>
        <taxon>Pseudomonadati</taxon>
        <taxon>Bacteroidota</taxon>
        <taxon>Flavobacteriia</taxon>
        <taxon>Flavobacteriales</taxon>
        <taxon>Flavobacteriaceae</taxon>
        <taxon>Flavobacterium</taxon>
    </lineage>
</organism>
<dbReference type="EMBL" id="MUHB01000007">
    <property type="protein sequence ID" value="OXB06263.1"/>
    <property type="molecule type" value="Genomic_DNA"/>
</dbReference>
<evidence type="ECO:0000313" key="1">
    <source>
        <dbReference type="EMBL" id="OXB06263.1"/>
    </source>
</evidence>
<protein>
    <submittedName>
        <fullName evidence="1">Uncharacterized protein</fullName>
    </submittedName>
</protein>
<dbReference type="AlphaFoldDB" id="A0AB36P401"/>
<proteinExistence type="predicted"/>
<comment type="caution">
    <text evidence="1">The sequence shown here is derived from an EMBL/GenBank/DDBJ whole genome shotgun (WGS) entry which is preliminary data.</text>
</comment>
<dbReference type="EMBL" id="FRBX01000005">
    <property type="protein sequence ID" value="SHM99681.1"/>
    <property type="molecule type" value="Genomic_DNA"/>
</dbReference>
<accession>A0AB36P401</accession>
<evidence type="ECO:0000313" key="2">
    <source>
        <dbReference type="EMBL" id="SHM99681.1"/>
    </source>
</evidence>
<gene>
    <name evidence="1" type="ORF">B0A72_09770</name>
    <name evidence="2" type="ORF">SAMN05444387_3733</name>
</gene>
<sequence>MEDRKKAQDVFNDTNFIFSQKTTFEKAFPEIENISVTVNEKGKGPYRDSGTSHYGKTSIGEYINCKNPKCYNGGFNIGDAIRDLVLKKEPESEGTSYCQGYEGSPKGRKRYDDCENYFTYKVKIEYRKEETESDTAEK</sequence>
<reference evidence="1 4" key="1">
    <citation type="submission" date="2016-11" db="EMBL/GenBank/DDBJ databases">
        <title>Whole genomes of Flavobacteriaceae.</title>
        <authorList>
            <person name="Stine C."/>
            <person name="Li C."/>
            <person name="Tadesse D."/>
        </authorList>
    </citation>
    <scope>NUCLEOTIDE SEQUENCE [LARGE SCALE GENOMIC DNA]</scope>
    <source>
        <strain evidence="1 4">ATCC 19366</strain>
    </source>
</reference>
<reference evidence="2 3" key="2">
    <citation type="submission" date="2016-11" db="EMBL/GenBank/DDBJ databases">
        <authorList>
            <person name="Varghese N."/>
            <person name="Submissions S."/>
        </authorList>
    </citation>
    <scope>NUCLEOTIDE SEQUENCE [LARGE SCALE GENOMIC DNA]</scope>
    <source>
        <strain evidence="2 3">DSM 6368</strain>
    </source>
</reference>
<dbReference type="Proteomes" id="UP000198431">
    <property type="component" value="Unassembled WGS sequence"/>
</dbReference>
<keyword evidence="3" id="KW-1185">Reference proteome</keyword>
<dbReference type="Proteomes" id="UP000184216">
    <property type="component" value="Unassembled WGS sequence"/>
</dbReference>
<dbReference type="RefSeq" id="WP_073397220.1">
    <property type="nucleotide sequence ID" value="NZ_FRBX01000005.1"/>
</dbReference>
<name>A0AB36P401_9FLAO</name>
<evidence type="ECO:0000313" key="3">
    <source>
        <dbReference type="Proteomes" id="UP000184216"/>
    </source>
</evidence>
<evidence type="ECO:0000313" key="4">
    <source>
        <dbReference type="Proteomes" id="UP000198431"/>
    </source>
</evidence>